<gene>
    <name evidence="1" type="ORF">GCM10007298_02000</name>
</gene>
<protein>
    <recommendedName>
        <fullName evidence="3">Fibronectin type-III domain-containing protein</fullName>
    </recommendedName>
</protein>
<keyword evidence="2" id="KW-1185">Reference proteome</keyword>
<comment type="caution">
    <text evidence="1">The sequence shown here is derived from an EMBL/GenBank/DDBJ whole genome shotgun (WGS) entry which is preliminary data.</text>
</comment>
<accession>A0ABQ1U407</accession>
<evidence type="ECO:0000313" key="1">
    <source>
        <dbReference type="EMBL" id="GGF09650.1"/>
    </source>
</evidence>
<evidence type="ECO:0008006" key="3">
    <source>
        <dbReference type="Google" id="ProtNLM"/>
    </source>
</evidence>
<reference evidence="2" key="1">
    <citation type="journal article" date="2019" name="Int. J. Syst. Evol. Microbiol.">
        <title>The Global Catalogue of Microorganisms (GCM) 10K type strain sequencing project: providing services to taxonomists for standard genome sequencing and annotation.</title>
        <authorList>
            <consortium name="The Broad Institute Genomics Platform"/>
            <consortium name="The Broad Institute Genome Sequencing Center for Infectious Disease"/>
            <person name="Wu L."/>
            <person name="Ma J."/>
        </authorList>
    </citation>
    <scope>NUCLEOTIDE SEQUENCE [LARGE SCALE GENOMIC DNA]</scope>
    <source>
        <strain evidence="2">CCM 7855</strain>
    </source>
</reference>
<organism evidence="1 2">
    <name type="scientific">Williamsia phyllosphaerae</name>
    <dbReference type="NCBI Taxonomy" id="885042"/>
    <lineage>
        <taxon>Bacteria</taxon>
        <taxon>Bacillati</taxon>
        <taxon>Actinomycetota</taxon>
        <taxon>Actinomycetes</taxon>
        <taxon>Mycobacteriales</taxon>
        <taxon>Nocardiaceae</taxon>
        <taxon>Williamsia</taxon>
    </lineage>
</organism>
<proteinExistence type="predicted"/>
<evidence type="ECO:0000313" key="2">
    <source>
        <dbReference type="Proteomes" id="UP000632454"/>
    </source>
</evidence>
<dbReference type="Proteomes" id="UP000632454">
    <property type="component" value="Unassembled WGS sequence"/>
</dbReference>
<dbReference type="EMBL" id="BMCS01000001">
    <property type="protein sequence ID" value="GGF09650.1"/>
    <property type="molecule type" value="Genomic_DNA"/>
</dbReference>
<sequence length="133" mass="12925">MLAVVALCLLAGCGSGDSAPAEPSGPSGVALPDDFPTDQIPLIGGAVLSAGGSADEGWNLTVQGPADTTAALDTAVKTLTDGGFKEVQRTTDGGNQVVVVTGLKAGKTYTVEVGSVSGAAGGPNSVFYQVSAS</sequence>
<name>A0ABQ1U407_9NOCA</name>